<dbReference type="SUPFAM" id="SSF102405">
    <property type="entry name" value="MCP/YpsA-like"/>
    <property type="match status" value="1"/>
</dbReference>
<reference evidence="3" key="1">
    <citation type="submission" date="2015-01" db="EMBL/GenBank/DDBJ databases">
        <title>Jeotgalibacillus campisalis genome sequencing.</title>
        <authorList>
            <person name="Goh K.M."/>
            <person name="Chan K.-G."/>
            <person name="Yaakop A.S."/>
            <person name="Ee R."/>
            <person name="Gan H.M."/>
            <person name="Chan C.S."/>
        </authorList>
    </citation>
    <scope>NUCLEOTIDE SEQUENCE [LARGE SCALE GENOMIC DNA]</scope>
    <source>
        <strain evidence="3">SF-57</strain>
    </source>
</reference>
<dbReference type="NCBIfam" id="TIGR00732">
    <property type="entry name" value="dprA"/>
    <property type="match status" value="1"/>
</dbReference>
<feature type="domain" description="Smf/DprA SLOG" evidence="2">
    <location>
        <begin position="79"/>
        <end position="287"/>
    </location>
</feature>
<dbReference type="Pfam" id="PF02481">
    <property type="entry name" value="DNA_processg_A"/>
    <property type="match status" value="1"/>
</dbReference>
<dbReference type="AlphaFoldDB" id="A0A0C2VUL9"/>
<sequence>MLNRSRSRLIYLHYSHILSNRQLLIWLKNDPDITISNNNHQFFLPSLNLSPNQKMKLQQYLSGQMNVECEQMNQDKQLKIMTILDDDYPDRLKEIHDPPAVLYLKGDAGKLAHPYTLGVVGARKADSYTLLCLKKILPPLIERNFCIISGMALGADGMAHTLSLEGHSIGVLGSGFNHIYPPSHQYLYTQMITKQLLVTEYPPYLKPQKHFFPMRNRIISGISKGILVTQAALKSGSMITVDRALEEGRDVFAVPGPIFSELSSGTNHLIKQGASPVTEAADIINEWQIP</sequence>
<dbReference type="RefSeq" id="WP_041057466.1">
    <property type="nucleotide sequence ID" value="NZ_JXRR01000014.1"/>
</dbReference>
<organism evidence="3 4">
    <name type="scientific">Jeotgalibacillus campisalis</name>
    <dbReference type="NCBI Taxonomy" id="220754"/>
    <lineage>
        <taxon>Bacteria</taxon>
        <taxon>Bacillati</taxon>
        <taxon>Bacillota</taxon>
        <taxon>Bacilli</taxon>
        <taxon>Bacillales</taxon>
        <taxon>Caryophanaceae</taxon>
        <taxon>Jeotgalibacillus</taxon>
    </lineage>
</organism>
<evidence type="ECO:0000256" key="1">
    <source>
        <dbReference type="ARBA" id="ARBA00006525"/>
    </source>
</evidence>
<accession>A0A0C2VUL9</accession>
<evidence type="ECO:0000259" key="2">
    <source>
        <dbReference type="Pfam" id="PF02481"/>
    </source>
</evidence>
<comment type="similarity">
    <text evidence="1">Belongs to the DprA/Smf family.</text>
</comment>
<name>A0A0C2VUL9_9BACL</name>
<dbReference type="PATRIC" id="fig|220754.4.peg.1889"/>
<dbReference type="EMBL" id="JXRR01000014">
    <property type="protein sequence ID" value="KIL47703.1"/>
    <property type="molecule type" value="Genomic_DNA"/>
</dbReference>
<comment type="caution">
    <text evidence="3">The sequence shown here is derived from an EMBL/GenBank/DDBJ whole genome shotgun (WGS) entry which is preliminary data.</text>
</comment>
<dbReference type="Gene3D" id="3.40.50.450">
    <property type="match status" value="1"/>
</dbReference>
<dbReference type="GO" id="GO:0009294">
    <property type="term" value="P:DNA-mediated transformation"/>
    <property type="evidence" value="ECO:0007669"/>
    <property type="project" value="InterPro"/>
</dbReference>
<keyword evidence="4" id="KW-1185">Reference proteome</keyword>
<evidence type="ECO:0000313" key="4">
    <source>
        <dbReference type="Proteomes" id="UP000031972"/>
    </source>
</evidence>
<dbReference type="Proteomes" id="UP000031972">
    <property type="component" value="Unassembled WGS sequence"/>
</dbReference>
<dbReference type="InterPro" id="IPR057666">
    <property type="entry name" value="DrpA_SLOG"/>
</dbReference>
<proteinExistence type="inferred from homology"/>
<gene>
    <name evidence="3" type="ORF">KR50_18700</name>
</gene>
<dbReference type="OrthoDB" id="9785707at2"/>
<evidence type="ECO:0000313" key="3">
    <source>
        <dbReference type="EMBL" id="KIL47703.1"/>
    </source>
</evidence>
<dbReference type="InterPro" id="IPR003488">
    <property type="entry name" value="DprA"/>
</dbReference>
<dbReference type="PANTHER" id="PTHR43022:SF1">
    <property type="entry name" value="PROTEIN SMF"/>
    <property type="match status" value="1"/>
</dbReference>
<protein>
    <recommendedName>
        <fullName evidence="2">Smf/DprA SLOG domain-containing protein</fullName>
    </recommendedName>
</protein>
<dbReference type="PANTHER" id="PTHR43022">
    <property type="entry name" value="PROTEIN SMF"/>
    <property type="match status" value="1"/>
</dbReference>